<comment type="caution">
    <text evidence="1">The sequence shown here is derived from an EMBL/GenBank/DDBJ whole genome shotgun (WGS) entry which is preliminary data.</text>
</comment>
<protein>
    <submittedName>
        <fullName evidence="1">Uncharacterized protein</fullName>
    </submittedName>
</protein>
<dbReference type="AlphaFoldDB" id="A0A0C2CVA2"/>
<dbReference type="Proteomes" id="UP000031599">
    <property type="component" value="Unassembled WGS sequence"/>
</dbReference>
<evidence type="ECO:0000313" key="1">
    <source>
        <dbReference type="EMBL" id="KIG11807.1"/>
    </source>
</evidence>
<accession>A0A0C2CVA2</accession>
<sequence length="102" mass="11415">MRGAEFGVLVEQEFGVLVEQEFGVIVIFKLGVVEQQQFLLLTKLAAARGEWEGAGDPEDRCQAHECPEFDRFFGIHGATISSARDGRQLLRHLKDRGLKIMA</sequence>
<proteinExistence type="predicted"/>
<evidence type="ECO:0000313" key="2">
    <source>
        <dbReference type="Proteomes" id="UP000031599"/>
    </source>
</evidence>
<organism evidence="1 2">
    <name type="scientific">Enhygromyxa salina</name>
    <dbReference type="NCBI Taxonomy" id="215803"/>
    <lineage>
        <taxon>Bacteria</taxon>
        <taxon>Pseudomonadati</taxon>
        <taxon>Myxococcota</taxon>
        <taxon>Polyangia</taxon>
        <taxon>Nannocystales</taxon>
        <taxon>Nannocystaceae</taxon>
        <taxon>Enhygromyxa</taxon>
    </lineage>
</organism>
<reference evidence="1 2" key="1">
    <citation type="submission" date="2014-12" db="EMBL/GenBank/DDBJ databases">
        <title>Genome assembly of Enhygromyxa salina DSM 15201.</title>
        <authorList>
            <person name="Sharma G."/>
            <person name="Subramanian S."/>
        </authorList>
    </citation>
    <scope>NUCLEOTIDE SEQUENCE [LARGE SCALE GENOMIC DNA]</scope>
    <source>
        <strain evidence="1 2">DSM 15201</strain>
    </source>
</reference>
<dbReference type="EMBL" id="JMCC02000176">
    <property type="protein sequence ID" value="KIG11807.1"/>
    <property type="molecule type" value="Genomic_DNA"/>
</dbReference>
<name>A0A0C2CVA2_9BACT</name>
<gene>
    <name evidence="1" type="ORF">DB30_02439</name>
</gene>